<gene>
    <name evidence="1" type="ORF">PODLI_1B023942</name>
</gene>
<evidence type="ECO:0000313" key="2">
    <source>
        <dbReference type="Proteomes" id="UP001178461"/>
    </source>
</evidence>
<accession>A0AA35KMY0</accession>
<reference evidence="1" key="1">
    <citation type="submission" date="2022-12" db="EMBL/GenBank/DDBJ databases">
        <authorList>
            <person name="Alioto T."/>
            <person name="Alioto T."/>
            <person name="Gomez Garrido J."/>
        </authorList>
    </citation>
    <scope>NUCLEOTIDE SEQUENCE</scope>
</reference>
<name>A0AA35KMY0_9SAUR</name>
<dbReference type="AlphaFoldDB" id="A0AA35KMY0"/>
<protein>
    <submittedName>
        <fullName evidence="1">Uncharacterized protein</fullName>
    </submittedName>
</protein>
<organism evidence="1 2">
    <name type="scientific">Podarcis lilfordi</name>
    <name type="common">Lilford's wall lizard</name>
    <dbReference type="NCBI Taxonomy" id="74358"/>
    <lineage>
        <taxon>Eukaryota</taxon>
        <taxon>Metazoa</taxon>
        <taxon>Chordata</taxon>
        <taxon>Craniata</taxon>
        <taxon>Vertebrata</taxon>
        <taxon>Euteleostomi</taxon>
        <taxon>Lepidosauria</taxon>
        <taxon>Squamata</taxon>
        <taxon>Bifurcata</taxon>
        <taxon>Unidentata</taxon>
        <taxon>Episquamata</taxon>
        <taxon>Laterata</taxon>
        <taxon>Lacertibaenia</taxon>
        <taxon>Lacertidae</taxon>
        <taxon>Podarcis</taxon>
    </lineage>
</organism>
<proteinExistence type="predicted"/>
<evidence type="ECO:0000313" key="1">
    <source>
        <dbReference type="EMBL" id="CAI5779913.1"/>
    </source>
</evidence>
<keyword evidence="2" id="KW-1185">Reference proteome</keyword>
<dbReference type="EMBL" id="OX395132">
    <property type="protein sequence ID" value="CAI5779913.1"/>
    <property type="molecule type" value="Genomic_DNA"/>
</dbReference>
<dbReference type="Proteomes" id="UP001178461">
    <property type="component" value="Chromosome 7"/>
</dbReference>
<sequence length="85" mass="9681">MDKFSRSHLPKTLLKHTFMLIIAPVDCSHGVSTWHCILIAIFQDLPVSTPETRDLMEPPLKMEKQNFAAVSSSDYDIGFTILEEF</sequence>